<dbReference type="Pfam" id="PF13411">
    <property type="entry name" value="MerR_1"/>
    <property type="match status" value="1"/>
</dbReference>
<reference evidence="3 4" key="1">
    <citation type="submission" date="2018-10" db="EMBL/GenBank/DDBJ databases">
        <authorList>
            <person name="Li J."/>
        </authorList>
    </citation>
    <scope>NUCLEOTIDE SEQUENCE [LARGE SCALE GENOMIC DNA]</scope>
    <source>
        <strain evidence="3 4">IF 016277</strain>
    </source>
</reference>
<comment type="caution">
    <text evidence="3">The sequence shown here is derived from an EMBL/GenBank/DDBJ whole genome shotgun (WGS) entry which is preliminary data.</text>
</comment>
<keyword evidence="1 3" id="KW-0238">DNA-binding</keyword>
<dbReference type="Gene3D" id="1.10.1660.10">
    <property type="match status" value="1"/>
</dbReference>
<evidence type="ECO:0000256" key="1">
    <source>
        <dbReference type="ARBA" id="ARBA00023125"/>
    </source>
</evidence>
<dbReference type="GO" id="GO:0003700">
    <property type="term" value="F:DNA-binding transcription factor activity"/>
    <property type="evidence" value="ECO:0007669"/>
    <property type="project" value="InterPro"/>
</dbReference>
<dbReference type="InterPro" id="IPR029442">
    <property type="entry name" value="GyrI-like"/>
</dbReference>
<keyword evidence="4" id="KW-1185">Reference proteome</keyword>
<dbReference type="InterPro" id="IPR047057">
    <property type="entry name" value="MerR_fam"/>
</dbReference>
<dbReference type="Gene3D" id="3.20.80.10">
    <property type="entry name" value="Regulatory factor, effector binding domain"/>
    <property type="match status" value="1"/>
</dbReference>
<dbReference type="Pfam" id="PF06445">
    <property type="entry name" value="GyrI-like"/>
    <property type="match status" value="1"/>
</dbReference>
<dbReference type="OrthoDB" id="9802039at2"/>
<dbReference type="InterPro" id="IPR009061">
    <property type="entry name" value="DNA-bd_dom_put_sf"/>
</dbReference>
<dbReference type="Proteomes" id="UP000272503">
    <property type="component" value="Unassembled WGS sequence"/>
</dbReference>
<dbReference type="EMBL" id="RCUX01000001">
    <property type="protein sequence ID" value="RLP77880.1"/>
    <property type="molecule type" value="Genomic_DNA"/>
</dbReference>
<dbReference type="SMART" id="SM00871">
    <property type="entry name" value="AraC_E_bind"/>
    <property type="match status" value="1"/>
</dbReference>
<evidence type="ECO:0000259" key="2">
    <source>
        <dbReference type="PROSITE" id="PS50937"/>
    </source>
</evidence>
<dbReference type="GO" id="GO:0003677">
    <property type="term" value="F:DNA binding"/>
    <property type="evidence" value="ECO:0007669"/>
    <property type="project" value="UniProtKB-KW"/>
</dbReference>
<dbReference type="SUPFAM" id="SSF46955">
    <property type="entry name" value="Putative DNA-binding domain"/>
    <property type="match status" value="1"/>
</dbReference>
<name>A0A3L7ADK1_9MICO</name>
<dbReference type="AlphaFoldDB" id="A0A3L7ADK1"/>
<dbReference type="SMART" id="SM00422">
    <property type="entry name" value="HTH_MERR"/>
    <property type="match status" value="1"/>
</dbReference>
<dbReference type="SUPFAM" id="SSF55136">
    <property type="entry name" value="Probable bacterial effector-binding domain"/>
    <property type="match status" value="1"/>
</dbReference>
<protein>
    <submittedName>
        <fullName evidence="3">MerR family DNA-binding transcriptional regulator</fullName>
    </submittedName>
</protein>
<evidence type="ECO:0000313" key="3">
    <source>
        <dbReference type="EMBL" id="RLP77880.1"/>
    </source>
</evidence>
<dbReference type="PANTHER" id="PTHR30204:SF97">
    <property type="entry name" value="MERR FAMILY REGULATORY PROTEIN"/>
    <property type="match status" value="1"/>
</dbReference>
<dbReference type="InterPro" id="IPR010499">
    <property type="entry name" value="AraC_E-bd"/>
</dbReference>
<dbReference type="PROSITE" id="PS50937">
    <property type="entry name" value="HTH_MERR_2"/>
    <property type="match status" value="1"/>
</dbReference>
<dbReference type="RefSeq" id="WP_121646973.1">
    <property type="nucleotide sequence ID" value="NZ_RCUX01000001.1"/>
</dbReference>
<accession>A0A3L7ADK1</accession>
<feature type="domain" description="HTH merR-type" evidence="2">
    <location>
        <begin position="4"/>
        <end position="74"/>
    </location>
</feature>
<sequence>MAARMTIGEFSQATRLSAKALRFYHRMGILVPSAIDAHNGYRLYETTQVADAQVVREFRALDVPVDTIREILDTPRVPERHALITEHLTRLEERLAATTHAVAALRGLLDPTTHPVDIEHRSEPALPALVIRERISRAELSDWYTAARAELVHLAATHAEVEGPVGGVWDTELFLNGVGEAALFVLLRAETTGGEYSGRIRAELLPAVELAVAVHRGPDATIAETYGALGVYVAEHEIGVSGPLRERYVVEATPESDDLVTEIGWPIFRAGR</sequence>
<evidence type="ECO:0000313" key="4">
    <source>
        <dbReference type="Proteomes" id="UP000272503"/>
    </source>
</evidence>
<dbReference type="InterPro" id="IPR000551">
    <property type="entry name" value="MerR-type_HTH_dom"/>
</dbReference>
<gene>
    <name evidence="3" type="ORF">D9V32_00665</name>
</gene>
<dbReference type="PANTHER" id="PTHR30204">
    <property type="entry name" value="REDOX-CYCLING DRUG-SENSING TRANSCRIPTIONAL ACTIVATOR SOXR"/>
    <property type="match status" value="1"/>
</dbReference>
<proteinExistence type="predicted"/>
<dbReference type="InterPro" id="IPR011256">
    <property type="entry name" value="Reg_factor_effector_dom_sf"/>
</dbReference>
<organism evidence="3 4">
    <name type="scientific">Mycetocola tolaasinivorans</name>
    <dbReference type="NCBI Taxonomy" id="76635"/>
    <lineage>
        <taxon>Bacteria</taxon>
        <taxon>Bacillati</taxon>
        <taxon>Actinomycetota</taxon>
        <taxon>Actinomycetes</taxon>
        <taxon>Micrococcales</taxon>
        <taxon>Microbacteriaceae</taxon>
        <taxon>Mycetocola</taxon>
    </lineage>
</organism>